<comment type="caution">
    <text evidence="3">The sequence shown here is derived from an EMBL/GenBank/DDBJ whole genome shotgun (WGS) entry which is preliminary data.</text>
</comment>
<reference evidence="3" key="1">
    <citation type="submission" date="2021-01" db="EMBL/GenBank/DDBJ databases">
        <title>Fulvivirga kasyanovii gen. nov., sp nov., a novel member of the phylum Bacteroidetes isolated from seawater in a mussel farm.</title>
        <authorList>
            <person name="Zhao L.-H."/>
            <person name="Wang Z.-J."/>
        </authorList>
    </citation>
    <scope>NUCLEOTIDE SEQUENCE</scope>
    <source>
        <strain evidence="3">29W222</strain>
    </source>
</reference>
<organism evidence="3 4">
    <name type="scientific">Fulvivirga marina</name>
    <dbReference type="NCBI Taxonomy" id="2494733"/>
    <lineage>
        <taxon>Bacteria</taxon>
        <taxon>Pseudomonadati</taxon>
        <taxon>Bacteroidota</taxon>
        <taxon>Cytophagia</taxon>
        <taxon>Cytophagales</taxon>
        <taxon>Fulvivirgaceae</taxon>
        <taxon>Fulvivirga</taxon>
    </lineage>
</organism>
<name>A0A937G084_9BACT</name>
<feature type="binding site" evidence="2">
    <location>
        <position position="73"/>
    </location>
    <ligand>
        <name>Zn(2+)</name>
        <dbReference type="ChEBI" id="CHEBI:29105"/>
    </ligand>
</feature>
<keyword evidence="2" id="KW-0862">Zinc</keyword>
<feature type="binding site" evidence="2">
    <location>
        <position position="76"/>
    </location>
    <ligand>
        <name>Zn(2+)</name>
        <dbReference type="ChEBI" id="CHEBI:29105"/>
    </ligand>
</feature>
<proteinExistence type="inferred from homology"/>
<dbReference type="InterPro" id="IPR036874">
    <property type="entry name" value="Carbonic_anhydrase_sf"/>
</dbReference>
<dbReference type="Gene3D" id="3.40.1050.10">
    <property type="entry name" value="Carbonic anhydrase"/>
    <property type="match status" value="1"/>
</dbReference>
<dbReference type="InterPro" id="IPR001765">
    <property type="entry name" value="Carbonic_anhydrase"/>
</dbReference>
<dbReference type="GO" id="GO:0004089">
    <property type="term" value="F:carbonate dehydratase activity"/>
    <property type="evidence" value="ECO:0007669"/>
    <property type="project" value="InterPro"/>
</dbReference>
<protein>
    <recommendedName>
        <fullName evidence="5">Carbonic anhydrase</fullName>
    </recommendedName>
</protein>
<dbReference type="Proteomes" id="UP000614216">
    <property type="component" value="Unassembled WGS sequence"/>
</dbReference>
<comment type="similarity">
    <text evidence="1">Belongs to the beta-class carbonic anhydrase family.</text>
</comment>
<dbReference type="AlphaFoldDB" id="A0A937G084"/>
<gene>
    <name evidence="3" type="ORF">JMN32_15590</name>
</gene>
<evidence type="ECO:0000313" key="4">
    <source>
        <dbReference type="Proteomes" id="UP000614216"/>
    </source>
</evidence>
<comment type="cofactor">
    <cofactor evidence="2">
        <name>Zn(2+)</name>
        <dbReference type="ChEBI" id="CHEBI:29105"/>
    </cofactor>
    <text evidence="2">Binds 1 zinc ion per subunit.</text>
</comment>
<dbReference type="Pfam" id="PF00484">
    <property type="entry name" value="Pro_CA"/>
    <property type="match status" value="1"/>
</dbReference>
<accession>A0A937G084</accession>
<evidence type="ECO:0000256" key="1">
    <source>
        <dbReference type="ARBA" id="ARBA00006217"/>
    </source>
</evidence>
<dbReference type="EMBL" id="JAEUGD010000053">
    <property type="protein sequence ID" value="MBL6447741.1"/>
    <property type="molecule type" value="Genomic_DNA"/>
</dbReference>
<dbReference type="GO" id="GO:0008270">
    <property type="term" value="F:zinc ion binding"/>
    <property type="evidence" value="ECO:0007669"/>
    <property type="project" value="InterPro"/>
</dbReference>
<evidence type="ECO:0008006" key="5">
    <source>
        <dbReference type="Google" id="ProtNLM"/>
    </source>
</evidence>
<sequence>MSSLTSYCDKIEEKTVMIFCNDCHSIAEVMGNENLIIHNLLGGLVLESNAHDINYLRHCIDEEGASQIVIVGHLNCQVLKHLLDDVSGITLWEEARSYVEALSQEMVSLNLGLYDRGWHLMHRHVALQVKKLSGIPYISEKVEADKLIVTGIVIDDREPNLLEETNLEIFETLNFKLN</sequence>
<evidence type="ECO:0000256" key="2">
    <source>
        <dbReference type="PIRSR" id="PIRSR601765-1"/>
    </source>
</evidence>
<dbReference type="SUPFAM" id="SSF53056">
    <property type="entry name" value="beta-carbonic anhydrase, cab"/>
    <property type="match status" value="1"/>
</dbReference>
<dbReference type="RefSeq" id="WP_202857282.1">
    <property type="nucleotide sequence ID" value="NZ_JAEUGD010000053.1"/>
</dbReference>
<keyword evidence="2" id="KW-0479">Metal-binding</keyword>
<evidence type="ECO:0000313" key="3">
    <source>
        <dbReference type="EMBL" id="MBL6447741.1"/>
    </source>
</evidence>
<keyword evidence="4" id="KW-1185">Reference proteome</keyword>